<dbReference type="AlphaFoldDB" id="A0A4U6UDN0"/>
<evidence type="ECO:0000313" key="2">
    <source>
        <dbReference type="Proteomes" id="UP000298652"/>
    </source>
</evidence>
<name>A0A4U6UDN0_SETVI</name>
<dbReference type="Gramene" id="TKW12143">
    <property type="protein sequence ID" value="TKW12143"/>
    <property type="gene ID" value="SEVIR_5G017400v2"/>
</dbReference>
<evidence type="ECO:0000313" key="1">
    <source>
        <dbReference type="EMBL" id="TKW12143.1"/>
    </source>
</evidence>
<organism evidence="1 2">
    <name type="scientific">Setaria viridis</name>
    <name type="common">Green bristlegrass</name>
    <name type="synonym">Setaria italica subsp. viridis</name>
    <dbReference type="NCBI Taxonomy" id="4556"/>
    <lineage>
        <taxon>Eukaryota</taxon>
        <taxon>Viridiplantae</taxon>
        <taxon>Streptophyta</taxon>
        <taxon>Embryophyta</taxon>
        <taxon>Tracheophyta</taxon>
        <taxon>Spermatophyta</taxon>
        <taxon>Magnoliopsida</taxon>
        <taxon>Liliopsida</taxon>
        <taxon>Poales</taxon>
        <taxon>Poaceae</taxon>
        <taxon>PACMAD clade</taxon>
        <taxon>Panicoideae</taxon>
        <taxon>Panicodae</taxon>
        <taxon>Paniceae</taxon>
        <taxon>Cenchrinae</taxon>
        <taxon>Setaria</taxon>
    </lineage>
</organism>
<sequence length="138" mass="14744">MDSAINSVICTCTLLWARIAYIFAEIFYVSDLDGLADSEFQTTGDGSFTADLAGEEQAAEEVAVERFREVWAEEHLLGAAGIGLDVAHVGLEILVTVEVGGDRGRREAALGRGVPAGVNELQRLAVLHGESPVQRSDN</sequence>
<gene>
    <name evidence="1" type="ORF">SEVIR_5G017400v2</name>
</gene>
<dbReference type="Proteomes" id="UP000298652">
    <property type="component" value="Chromosome 5"/>
</dbReference>
<accession>A0A4U6UDN0</accession>
<proteinExistence type="predicted"/>
<keyword evidence="2" id="KW-1185">Reference proteome</keyword>
<protein>
    <submittedName>
        <fullName evidence="1">Uncharacterized protein</fullName>
    </submittedName>
</protein>
<dbReference type="EMBL" id="CM016556">
    <property type="protein sequence ID" value="TKW12143.1"/>
    <property type="molecule type" value="Genomic_DNA"/>
</dbReference>
<reference evidence="1" key="1">
    <citation type="submission" date="2019-03" db="EMBL/GenBank/DDBJ databases">
        <title>WGS assembly of Setaria viridis.</title>
        <authorList>
            <person name="Huang P."/>
            <person name="Jenkins J."/>
            <person name="Grimwood J."/>
            <person name="Barry K."/>
            <person name="Healey A."/>
            <person name="Mamidi S."/>
            <person name="Sreedasyam A."/>
            <person name="Shu S."/>
            <person name="Feldman M."/>
            <person name="Wu J."/>
            <person name="Yu Y."/>
            <person name="Chen C."/>
            <person name="Johnson J."/>
            <person name="Rokhsar D."/>
            <person name="Baxter I."/>
            <person name="Schmutz J."/>
            <person name="Brutnell T."/>
            <person name="Kellogg E."/>
        </authorList>
    </citation>
    <scope>NUCLEOTIDE SEQUENCE [LARGE SCALE GENOMIC DNA]</scope>
</reference>